<protein>
    <submittedName>
        <fullName evidence="3">Uncharacterized protein</fullName>
    </submittedName>
</protein>
<proteinExistence type="predicted"/>
<dbReference type="EMBL" id="BTRK01000005">
    <property type="protein sequence ID" value="GMR55493.1"/>
    <property type="molecule type" value="Genomic_DNA"/>
</dbReference>
<evidence type="ECO:0000313" key="4">
    <source>
        <dbReference type="Proteomes" id="UP001328107"/>
    </source>
</evidence>
<reference evidence="4" key="1">
    <citation type="submission" date="2022-10" db="EMBL/GenBank/DDBJ databases">
        <title>Genome assembly of Pristionchus species.</title>
        <authorList>
            <person name="Yoshida K."/>
            <person name="Sommer R.J."/>
        </authorList>
    </citation>
    <scope>NUCLEOTIDE SEQUENCE [LARGE SCALE GENOMIC DNA]</scope>
    <source>
        <strain evidence="2 4">RS5460</strain>
    </source>
</reference>
<evidence type="ECO:0000256" key="1">
    <source>
        <dbReference type="SAM" id="MobiDB-lite"/>
    </source>
</evidence>
<feature type="non-terminal residue" evidence="3">
    <location>
        <position position="71"/>
    </location>
</feature>
<dbReference type="AlphaFoldDB" id="A0AAN5D2T3"/>
<gene>
    <name evidence="2" type="ORF">PMAYCL1PPCAC_25687</name>
    <name evidence="3" type="ORF">PMAYCL1PPCAC_25688</name>
</gene>
<organism evidence="3 4">
    <name type="scientific">Pristionchus mayeri</name>
    <dbReference type="NCBI Taxonomy" id="1317129"/>
    <lineage>
        <taxon>Eukaryota</taxon>
        <taxon>Metazoa</taxon>
        <taxon>Ecdysozoa</taxon>
        <taxon>Nematoda</taxon>
        <taxon>Chromadorea</taxon>
        <taxon>Rhabditida</taxon>
        <taxon>Rhabditina</taxon>
        <taxon>Diplogasteromorpha</taxon>
        <taxon>Diplogasteroidea</taxon>
        <taxon>Neodiplogasteridae</taxon>
        <taxon>Pristionchus</taxon>
    </lineage>
</organism>
<evidence type="ECO:0000313" key="2">
    <source>
        <dbReference type="EMBL" id="GMR55492.1"/>
    </source>
</evidence>
<comment type="caution">
    <text evidence="3">The sequence shown here is derived from an EMBL/GenBank/DDBJ whole genome shotgun (WGS) entry which is preliminary data.</text>
</comment>
<evidence type="ECO:0000313" key="3">
    <source>
        <dbReference type="EMBL" id="GMR55493.1"/>
    </source>
</evidence>
<sequence length="71" mass="7915">TYAGEPVKCSYIAYLLFILVDHEEVDGENHQMQAAAETHHREAKPVSADSAKHCQYVNQDALEGKDVQEAN</sequence>
<dbReference type="EMBL" id="BTRK01000005">
    <property type="protein sequence ID" value="GMR55492.1"/>
    <property type="molecule type" value="Genomic_DNA"/>
</dbReference>
<accession>A0AAN5D2T3</accession>
<reference evidence="3" key="2">
    <citation type="submission" date="2023-06" db="EMBL/GenBank/DDBJ databases">
        <title>Genome assembly of Pristionchus species.</title>
        <authorList>
            <person name="Yoshida K."/>
            <person name="Sommer R.J."/>
        </authorList>
    </citation>
    <scope>NUCLEOTIDE SEQUENCE</scope>
    <source>
        <strain evidence="3 4">RS5460</strain>
    </source>
</reference>
<feature type="non-terminal residue" evidence="3">
    <location>
        <position position="1"/>
    </location>
</feature>
<name>A0AAN5D2T3_9BILA</name>
<feature type="region of interest" description="Disordered" evidence="1">
    <location>
        <begin position="31"/>
        <end position="50"/>
    </location>
</feature>
<dbReference type="Proteomes" id="UP001328107">
    <property type="component" value="Unassembled WGS sequence"/>
</dbReference>
<keyword evidence="4" id="KW-1185">Reference proteome</keyword>